<dbReference type="InterPro" id="IPR036635">
    <property type="entry name" value="MurB_C_sf"/>
</dbReference>
<comment type="catalytic activity">
    <reaction evidence="19 20">
        <text>UDP-N-acetyl-alpha-D-muramate + NADP(+) = UDP-N-acetyl-3-O-(1-carboxyvinyl)-alpha-D-glucosamine + NADPH + H(+)</text>
        <dbReference type="Rhea" id="RHEA:12248"/>
        <dbReference type="ChEBI" id="CHEBI:15378"/>
        <dbReference type="ChEBI" id="CHEBI:57783"/>
        <dbReference type="ChEBI" id="CHEBI:58349"/>
        <dbReference type="ChEBI" id="CHEBI:68483"/>
        <dbReference type="ChEBI" id="CHEBI:70757"/>
        <dbReference type="EC" id="1.3.1.98"/>
    </reaction>
</comment>
<keyword evidence="10 20" id="KW-0285">Flavoprotein</keyword>
<dbReference type="InterPro" id="IPR036318">
    <property type="entry name" value="FAD-bd_PCMH-like_sf"/>
</dbReference>
<organism evidence="22 23">
    <name type="scientific">Acinetobacter nectaris CIP 110549</name>
    <dbReference type="NCBI Taxonomy" id="1392540"/>
    <lineage>
        <taxon>Bacteria</taxon>
        <taxon>Pseudomonadati</taxon>
        <taxon>Pseudomonadota</taxon>
        <taxon>Gammaproteobacteria</taxon>
        <taxon>Moraxellales</taxon>
        <taxon>Moraxellaceae</taxon>
        <taxon>Acinetobacter</taxon>
    </lineage>
</organism>
<keyword evidence="15 20" id="KW-0560">Oxidoreductase</keyword>
<comment type="similarity">
    <text evidence="5 20">Belongs to the MurB family.</text>
</comment>
<dbReference type="GO" id="GO:0071949">
    <property type="term" value="F:FAD binding"/>
    <property type="evidence" value="ECO:0007669"/>
    <property type="project" value="InterPro"/>
</dbReference>
<evidence type="ECO:0000256" key="7">
    <source>
        <dbReference type="ARBA" id="ARBA00015188"/>
    </source>
</evidence>
<dbReference type="GO" id="GO:0008360">
    <property type="term" value="P:regulation of cell shape"/>
    <property type="evidence" value="ECO:0007669"/>
    <property type="project" value="UniProtKB-KW"/>
</dbReference>
<dbReference type="SUPFAM" id="SSF56194">
    <property type="entry name" value="Uridine diphospho-N-Acetylenolpyruvylglucosamine reductase, MurB, C-terminal domain"/>
    <property type="match status" value="1"/>
</dbReference>
<evidence type="ECO:0000256" key="4">
    <source>
        <dbReference type="ARBA" id="ARBA00004752"/>
    </source>
</evidence>
<dbReference type="PANTHER" id="PTHR21071">
    <property type="entry name" value="UDP-N-ACETYLENOLPYRUVOYLGLUCOSAMINE REDUCTASE"/>
    <property type="match status" value="1"/>
</dbReference>
<evidence type="ECO:0000256" key="17">
    <source>
        <dbReference type="ARBA" id="ARBA00023316"/>
    </source>
</evidence>
<dbReference type="GO" id="GO:0051301">
    <property type="term" value="P:cell division"/>
    <property type="evidence" value="ECO:0007669"/>
    <property type="project" value="UniProtKB-KW"/>
</dbReference>
<proteinExistence type="inferred from homology"/>
<dbReference type="GO" id="GO:0009252">
    <property type="term" value="P:peptidoglycan biosynthetic process"/>
    <property type="evidence" value="ECO:0007669"/>
    <property type="project" value="UniProtKB-UniRule"/>
</dbReference>
<dbReference type="UniPathway" id="UPA00219"/>
<dbReference type="Proteomes" id="UP000023785">
    <property type="component" value="Unassembled WGS sequence"/>
</dbReference>
<evidence type="ECO:0000256" key="9">
    <source>
        <dbReference type="ARBA" id="ARBA00022618"/>
    </source>
</evidence>
<sequence length="342" mass="38732">MLNIKYDFQLKGLNTLNLSAVAAYFIEINTQTDLIDALQFAKKESTEVVVLSGGSNMLLPEYLNACVLYINIQGIQCIEEDETDVLVQVGAGQNWHDFVLYSTQQEWYGLQNLALIPGKVGAAPVQNIGAYGVEVGEFISYVSVYDCIEKEFVTLSRNECHFEYRNSIFKQNQKRYIIVSVVFKLKKNVELKLDYGDLATAVGDNKTPMNLQEQVIRIRRSKLPDPKEYPNVGSFFKNPIVSHQQFMQMHEHFPNMPHYTQADGRVKLAAGWLIDQVGWKGKHLGKVGMFAKQALVLVNYADANLEEVKATYTAVQNDVQQKFNILLEPEPIIFEENGLGHL</sequence>
<comment type="subcellular location">
    <subcellularLocation>
        <location evidence="3 20">Cytoplasm</location>
    </subcellularLocation>
</comment>
<evidence type="ECO:0000256" key="16">
    <source>
        <dbReference type="ARBA" id="ARBA00023306"/>
    </source>
</evidence>
<evidence type="ECO:0000256" key="14">
    <source>
        <dbReference type="ARBA" id="ARBA00022984"/>
    </source>
</evidence>
<dbReference type="EC" id="1.3.1.98" evidence="6 20"/>
<dbReference type="GO" id="GO:0008762">
    <property type="term" value="F:UDP-N-acetylmuramate dehydrogenase activity"/>
    <property type="evidence" value="ECO:0007669"/>
    <property type="project" value="UniProtKB-UniRule"/>
</dbReference>
<dbReference type="NCBIfam" id="NF000755">
    <property type="entry name" value="PRK00046.1"/>
    <property type="match status" value="1"/>
</dbReference>
<dbReference type="NCBIfam" id="NF010478">
    <property type="entry name" value="PRK13903.1"/>
    <property type="match status" value="1"/>
</dbReference>
<name>V2TSN5_9GAMM</name>
<dbReference type="HOGENOM" id="CLU_035304_0_0_6"/>
<dbReference type="Gene3D" id="3.30.465.10">
    <property type="match status" value="1"/>
</dbReference>
<dbReference type="eggNOG" id="COG0812">
    <property type="taxonomic scope" value="Bacteria"/>
</dbReference>
<dbReference type="HAMAP" id="MF_00037">
    <property type="entry name" value="MurB"/>
    <property type="match status" value="1"/>
</dbReference>
<evidence type="ECO:0000256" key="15">
    <source>
        <dbReference type="ARBA" id="ARBA00023002"/>
    </source>
</evidence>
<dbReference type="Pfam" id="PF02873">
    <property type="entry name" value="MurB_C"/>
    <property type="match status" value="1"/>
</dbReference>
<dbReference type="SUPFAM" id="SSF56176">
    <property type="entry name" value="FAD-binding/transporter-associated domain-like"/>
    <property type="match status" value="1"/>
</dbReference>
<evidence type="ECO:0000313" key="23">
    <source>
        <dbReference type="Proteomes" id="UP000023785"/>
    </source>
</evidence>
<dbReference type="GO" id="GO:0005829">
    <property type="term" value="C:cytosol"/>
    <property type="evidence" value="ECO:0007669"/>
    <property type="project" value="TreeGrafter"/>
</dbReference>
<evidence type="ECO:0000256" key="10">
    <source>
        <dbReference type="ARBA" id="ARBA00022630"/>
    </source>
</evidence>
<evidence type="ECO:0000313" key="22">
    <source>
        <dbReference type="EMBL" id="ESK40891.1"/>
    </source>
</evidence>
<comment type="caution">
    <text evidence="22">The sequence shown here is derived from an EMBL/GenBank/DDBJ whole genome shotgun (WGS) entry which is preliminary data.</text>
</comment>
<keyword evidence="23" id="KW-1185">Reference proteome</keyword>
<keyword evidence="14 20" id="KW-0573">Peptidoglycan synthesis</keyword>
<evidence type="ECO:0000256" key="20">
    <source>
        <dbReference type="HAMAP-Rule" id="MF_00037"/>
    </source>
</evidence>
<dbReference type="Gene3D" id="3.30.43.10">
    <property type="entry name" value="Uridine Diphospho-n-acetylenolpyruvylglucosamine Reductase, domain 2"/>
    <property type="match status" value="1"/>
</dbReference>
<evidence type="ECO:0000256" key="13">
    <source>
        <dbReference type="ARBA" id="ARBA00022960"/>
    </source>
</evidence>
<dbReference type="PANTHER" id="PTHR21071:SF4">
    <property type="entry name" value="UDP-N-ACETYLENOLPYRUVOYLGLUCOSAMINE REDUCTASE"/>
    <property type="match status" value="1"/>
</dbReference>
<evidence type="ECO:0000256" key="11">
    <source>
        <dbReference type="ARBA" id="ARBA00022827"/>
    </source>
</evidence>
<evidence type="ECO:0000259" key="21">
    <source>
        <dbReference type="PROSITE" id="PS51387"/>
    </source>
</evidence>
<evidence type="ECO:0000256" key="5">
    <source>
        <dbReference type="ARBA" id="ARBA00010485"/>
    </source>
</evidence>
<dbReference type="InterPro" id="IPR003170">
    <property type="entry name" value="MurB"/>
</dbReference>
<evidence type="ECO:0000256" key="6">
    <source>
        <dbReference type="ARBA" id="ARBA00012518"/>
    </source>
</evidence>
<feature type="active site" description="Proton donor" evidence="20">
    <location>
        <position position="234"/>
    </location>
</feature>
<dbReference type="InterPro" id="IPR016169">
    <property type="entry name" value="FAD-bd_PCMH_sub2"/>
</dbReference>
<dbReference type="GO" id="GO:0071555">
    <property type="term" value="P:cell wall organization"/>
    <property type="evidence" value="ECO:0007669"/>
    <property type="project" value="UniProtKB-KW"/>
</dbReference>
<keyword evidence="13 20" id="KW-0133">Cell shape</keyword>
<evidence type="ECO:0000256" key="3">
    <source>
        <dbReference type="ARBA" id="ARBA00004496"/>
    </source>
</evidence>
<dbReference type="Gene3D" id="3.90.78.10">
    <property type="entry name" value="UDP-N-acetylenolpyruvoylglucosamine reductase, C-terminal domain"/>
    <property type="match status" value="1"/>
</dbReference>
<feature type="active site" evidence="20">
    <location>
        <position position="165"/>
    </location>
</feature>
<keyword evidence="17 20" id="KW-0961">Cell wall biogenesis/degradation</keyword>
<evidence type="ECO:0000256" key="12">
    <source>
        <dbReference type="ARBA" id="ARBA00022857"/>
    </source>
</evidence>
<dbReference type="InterPro" id="IPR016166">
    <property type="entry name" value="FAD-bd_PCMH"/>
</dbReference>
<dbReference type="STRING" id="1392540.P256_00319"/>
<dbReference type="Pfam" id="PF01565">
    <property type="entry name" value="FAD_binding_4"/>
    <property type="match status" value="1"/>
</dbReference>
<dbReference type="OrthoDB" id="9804753at2"/>
<keyword evidence="8 20" id="KW-0963">Cytoplasm</keyword>
<dbReference type="NCBIfam" id="TIGR00179">
    <property type="entry name" value="murB"/>
    <property type="match status" value="1"/>
</dbReference>
<comment type="function">
    <text evidence="2 20">Cell wall formation.</text>
</comment>
<feature type="domain" description="FAD-binding PCMH-type" evidence="21">
    <location>
        <begin position="18"/>
        <end position="188"/>
    </location>
</feature>
<evidence type="ECO:0000256" key="18">
    <source>
        <dbReference type="ARBA" id="ARBA00031026"/>
    </source>
</evidence>
<comment type="pathway">
    <text evidence="4 20">Cell wall biogenesis; peptidoglycan biosynthesis.</text>
</comment>
<dbReference type="InterPro" id="IPR006094">
    <property type="entry name" value="Oxid_FAD_bind_N"/>
</dbReference>
<comment type="cofactor">
    <cofactor evidence="1 20">
        <name>FAD</name>
        <dbReference type="ChEBI" id="CHEBI:57692"/>
    </cofactor>
</comment>
<dbReference type="EMBL" id="AYER01000002">
    <property type="protein sequence ID" value="ESK40891.1"/>
    <property type="molecule type" value="Genomic_DNA"/>
</dbReference>
<keyword evidence="11 20" id="KW-0274">FAD</keyword>
<evidence type="ECO:0000256" key="8">
    <source>
        <dbReference type="ARBA" id="ARBA00022490"/>
    </source>
</evidence>
<protein>
    <recommendedName>
        <fullName evidence="7 20">UDP-N-acetylenolpyruvoylglucosamine reductase</fullName>
        <ecNumber evidence="6 20">1.3.1.98</ecNumber>
    </recommendedName>
    <alternativeName>
        <fullName evidence="18 20">UDP-N-acetylmuramate dehydrogenase</fullName>
    </alternativeName>
</protein>
<dbReference type="AlphaFoldDB" id="V2TSN5"/>
<dbReference type="InterPro" id="IPR016167">
    <property type="entry name" value="FAD-bd_PCMH_sub1"/>
</dbReference>
<gene>
    <name evidence="20" type="primary">murB</name>
    <name evidence="22" type="ORF">P256_00319</name>
</gene>
<evidence type="ECO:0000256" key="19">
    <source>
        <dbReference type="ARBA" id="ARBA00048914"/>
    </source>
</evidence>
<evidence type="ECO:0000256" key="2">
    <source>
        <dbReference type="ARBA" id="ARBA00003921"/>
    </source>
</evidence>
<dbReference type="PROSITE" id="PS51387">
    <property type="entry name" value="FAD_PCMH"/>
    <property type="match status" value="1"/>
</dbReference>
<keyword evidence="9 20" id="KW-0132">Cell division</keyword>
<keyword evidence="12 20" id="KW-0521">NADP</keyword>
<keyword evidence="16 20" id="KW-0131">Cell cycle</keyword>
<reference evidence="22 23" key="1">
    <citation type="submission" date="2013-10" db="EMBL/GenBank/DDBJ databases">
        <title>The Genome Sequence of Acinetobacter nectaris CIP 110549.</title>
        <authorList>
            <consortium name="The Broad Institute Genomics Platform"/>
            <consortium name="The Broad Institute Genome Sequencing Center for Infectious Disease"/>
            <person name="Cerqueira G."/>
            <person name="Feldgarden M."/>
            <person name="Courvalin P."/>
            <person name="Grillot-Courvalin C."/>
            <person name="Clermont D."/>
            <person name="Rocha E."/>
            <person name="Yoon E.-J."/>
            <person name="Nemec A."/>
            <person name="Young S.K."/>
            <person name="Zeng Q."/>
            <person name="Gargeya S."/>
            <person name="Fitzgerald M."/>
            <person name="Abouelleil A."/>
            <person name="Alvarado L."/>
            <person name="Berlin A.M."/>
            <person name="Chapman S.B."/>
            <person name="Gainer-Dewar J."/>
            <person name="Goldberg J."/>
            <person name="Gnerre S."/>
            <person name="Griggs A."/>
            <person name="Gujja S."/>
            <person name="Hansen M."/>
            <person name="Howarth C."/>
            <person name="Imamovic A."/>
            <person name="Ireland A."/>
            <person name="Larimer J."/>
            <person name="McCowan C."/>
            <person name="Murphy C."/>
            <person name="Pearson M."/>
            <person name="Poon T.W."/>
            <person name="Priest M."/>
            <person name="Roberts A."/>
            <person name="Saif S."/>
            <person name="Shea T."/>
            <person name="Sykes S."/>
            <person name="Wortman J."/>
            <person name="Nusbaum C."/>
            <person name="Birren B."/>
        </authorList>
    </citation>
    <scope>NUCLEOTIDE SEQUENCE [LARGE SCALE GENOMIC DNA]</scope>
    <source>
        <strain evidence="22 23">CIP 110549</strain>
    </source>
</reference>
<feature type="active site" evidence="20">
    <location>
        <position position="330"/>
    </location>
</feature>
<accession>V2TSN5</accession>
<dbReference type="PATRIC" id="fig|1392540.3.peg.309"/>
<dbReference type="RefSeq" id="WP_023271922.1">
    <property type="nucleotide sequence ID" value="NZ_KI530712.1"/>
</dbReference>
<dbReference type="InterPro" id="IPR011601">
    <property type="entry name" value="MurB_C"/>
</dbReference>
<evidence type="ECO:0000256" key="1">
    <source>
        <dbReference type="ARBA" id="ARBA00001974"/>
    </source>
</evidence>